<dbReference type="GO" id="GO:0017000">
    <property type="term" value="P:antibiotic biosynthetic process"/>
    <property type="evidence" value="ECO:0007669"/>
    <property type="project" value="UniProtKB-KW"/>
</dbReference>
<dbReference type="Gene3D" id="3.30.559.30">
    <property type="entry name" value="Nonribosomal peptide synthetase, condensation domain"/>
    <property type="match status" value="1"/>
</dbReference>
<comment type="similarity">
    <text evidence="1">Belongs to the ATP-dependent AMP-binding enzyme family.</text>
</comment>
<dbReference type="PANTHER" id="PTHR45527">
    <property type="entry name" value="NONRIBOSOMAL PEPTIDE SYNTHETASE"/>
    <property type="match status" value="1"/>
</dbReference>
<dbReference type="Pfam" id="PF00501">
    <property type="entry name" value="AMP-binding"/>
    <property type="match status" value="1"/>
</dbReference>
<dbReference type="Pfam" id="PF13193">
    <property type="entry name" value="AMP-binding_C"/>
    <property type="match status" value="1"/>
</dbReference>
<dbReference type="GO" id="GO:0044550">
    <property type="term" value="P:secondary metabolite biosynthetic process"/>
    <property type="evidence" value="ECO:0007669"/>
    <property type="project" value="TreeGrafter"/>
</dbReference>
<reference evidence="7 8" key="1">
    <citation type="submission" date="2016-11" db="EMBL/GenBank/DDBJ databases">
        <authorList>
            <person name="Jaros S."/>
            <person name="Januszkiewicz K."/>
            <person name="Wedrychowicz H."/>
        </authorList>
    </citation>
    <scope>NUCLEOTIDE SEQUENCE [LARGE SCALE GENOMIC DNA]</scope>
    <source>
        <strain evidence="7 8">NF2</strain>
    </source>
</reference>
<dbReference type="GO" id="GO:0005829">
    <property type="term" value="C:cytosol"/>
    <property type="evidence" value="ECO:0007669"/>
    <property type="project" value="TreeGrafter"/>
</dbReference>
<keyword evidence="2" id="KW-0596">Phosphopantetheine</keyword>
<evidence type="ECO:0000256" key="3">
    <source>
        <dbReference type="ARBA" id="ARBA00022553"/>
    </source>
</evidence>
<dbReference type="Gene3D" id="3.40.50.980">
    <property type="match status" value="2"/>
</dbReference>
<dbReference type="PROSITE" id="PS00455">
    <property type="entry name" value="AMP_BINDING"/>
    <property type="match status" value="1"/>
</dbReference>
<dbReference type="InterPro" id="IPR025110">
    <property type="entry name" value="AMP-bd_C"/>
</dbReference>
<dbReference type="PRINTS" id="PR00154">
    <property type="entry name" value="AMPBINDING"/>
</dbReference>
<dbReference type="Proteomes" id="UP000197781">
    <property type="component" value="Chromosome"/>
</dbReference>
<dbReference type="SUPFAM" id="SSF56801">
    <property type="entry name" value="Acetyl-CoA synthetase-like"/>
    <property type="match status" value="1"/>
</dbReference>
<evidence type="ECO:0000256" key="4">
    <source>
        <dbReference type="ARBA" id="ARBA00023194"/>
    </source>
</evidence>
<dbReference type="RefSeq" id="WP_088907637.1">
    <property type="nucleotide sequence ID" value="NZ_CP018145.1"/>
</dbReference>
<dbReference type="KEGG" id="bfm:BP422_09980"/>
<feature type="domain" description="Carrier" evidence="6">
    <location>
        <begin position="775"/>
        <end position="850"/>
    </location>
</feature>
<evidence type="ECO:0000256" key="1">
    <source>
        <dbReference type="ARBA" id="ARBA00006432"/>
    </source>
</evidence>
<dbReference type="InterPro" id="IPR020806">
    <property type="entry name" value="PKS_PP-bd"/>
</dbReference>
<dbReference type="InterPro" id="IPR000873">
    <property type="entry name" value="AMP-dep_synth/lig_dom"/>
</dbReference>
<keyword evidence="5" id="KW-0511">Multifunctional enzyme</keyword>
<dbReference type="InterPro" id="IPR001242">
    <property type="entry name" value="Condensation_dom"/>
</dbReference>
<dbReference type="Gene3D" id="2.30.38.10">
    <property type="entry name" value="Luciferase, Domain 3"/>
    <property type="match status" value="1"/>
</dbReference>
<dbReference type="CDD" id="cd17643">
    <property type="entry name" value="A_NRPS_Cytc1-like"/>
    <property type="match status" value="1"/>
</dbReference>
<keyword evidence="3" id="KW-0597">Phosphoprotein</keyword>
<organism evidence="7 8">
    <name type="scientific">Brevibacillus formosus</name>
    <dbReference type="NCBI Taxonomy" id="54913"/>
    <lineage>
        <taxon>Bacteria</taxon>
        <taxon>Bacillati</taxon>
        <taxon>Bacillota</taxon>
        <taxon>Bacilli</taxon>
        <taxon>Bacillales</taxon>
        <taxon>Paenibacillaceae</taxon>
        <taxon>Brevibacillus</taxon>
    </lineage>
</organism>
<dbReference type="InterPro" id="IPR020845">
    <property type="entry name" value="AMP-binding_CS"/>
</dbReference>
<dbReference type="SUPFAM" id="SSF52777">
    <property type="entry name" value="CoA-dependent acyltransferases"/>
    <property type="match status" value="1"/>
</dbReference>
<proteinExistence type="inferred from homology"/>
<dbReference type="InterPro" id="IPR036736">
    <property type="entry name" value="ACP-like_sf"/>
</dbReference>
<dbReference type="GO" id="GO:0043041">
    <property type="term" value="P:amino acid activation for nonribosomal peptide biosynthetic process"/>
    <property type="evidence" value="ECO:0007669"/>
    <property type="project" value="TreeGrafter"/>
</dbReference>
<dbReference type="FunFam" id="3.40.50.980:FF:000002">
    <property type="entry name" value="Enterobactin synthetase component F"/>
    <property type="match status" value="1"/>
</dbReference>
<gene>
    <name evidence="7" type="ORF">BP422_09980</name>
</gene>
<dbReference type="Gene3D" id="1.10.1200.10">
    <property type="entry name" value="ACP-like"/>
    <property type="match status" value="1"/>
</dbReference>
<dbReference type="InterPro" id="IPR045851">
    <property type="entry name" value="AMP-bd_C_sf"/>
</dbReference>
<protein>
    <recommendedName>
        <fullName evidence="6">Carrier domain-containing protein</fullName>
    </recommendedName>
</protein>
<accession>A0A220MFM2</accession>
<dbReference type="Gene3D" id="3.30.300.30">
    <property type="match status" value="1"/>
</dbReference>
<dbReference type="Pfam" id="PF00550">
    <property type="entry name" value="PP-binding"/>
    <property type="match status" value="1"/>
</dbReference>
<dbReference type="InterPro" id="IPR009081">
    <property type="entry name" value="PP-bd_ACP"/>
</dbReference>
<dbReference type="FunFam" id="3.40.50.980:FF:000001">
    <property type="entry name" value="Non-ribosomal peptide synthetase"/>
    <property type="match status" value="1"/>
</dbReference>
<evidence type="ECO:0000313" key="7">
    <source>
        <dbReference type="EMBL" id="ASJ53841.1"/>
    </source>
</evidence>
<evidence type="ECO:0000259" key="6">
    <source>
        <dbReference type="PROSITE" id="PS50075"/>
    </source>
</evidence>
<dbReference type="GO" id="GO:0003824">
    <property type="term" value="F:catalytic activity"/>
    <property type="evidence" value="ECO:0007669"/>
    <property type="project" value="UniProtKB-KW"/>
</dbReference>
<evidence type="ECO:0000313" key="8">
    <source>
        <dbReference type="Proteomes" id="UP000197781"/>
    </source>
</evidence>
<evidence type="ECO:0000256" key="2">
    <source>
        <dbReference type="ARBA" id="ARBA00022450"/>
    </source>
</evidence>
<dbReference type="SUPFAM" id="SSF47336">
    <property type="entry name" value="ACP-like"/>
    <property type="match status" value="1"/>
</dbReference>
<dbReference type="InterPro" id="IPR020459">
    <property type="entry name" value="AMP-binding"/>
</dbReference>
<dbReference type="PANTHER" id="PTHR45527:SF14">
    <property type="entry name" value="PLIPASTATIN SYNTHASE SUBUNIT B"/>
    <property type="match status" value="1"/>
</dbReference>
<dbReference type="PROSITE" id="PS50075">
    <property type="entry name" value="CARRIER"/>
    <property type="match status" value="1"/>
</dbReference>
<dbReference type="FunFam" id="3.40.50.12780:FF:000012">
    <property type="entry name" value="Non-ribosomal peptide synthetase"/>
    <property type="match status" value="1"/>
</dbReference>
<dbReference type="EMBL" id="CP018145">
    <property type="protein sequence ID" value="ASJ53841.1"/>
    <property type="molecule type" value="Genomic_DNA"/>
</dbReference>
<dbReference type="AlphaFoldDB" id="A0A220MFM2"/>
<dbReference type="SMART" id="SM00823">
    <property type="entry name" value="PKS_PP"/>
    <property type="match status" value="1"/>
</dbReference>
<keyword evidence="4" id="KW-0045">Antibiotic biosynthesis</keyword>
<dbReference type="GO" id="GO:0031177">
    <property type="term" value="F:phosphopantetheine binding"/>
    <property type="evidence" value="ECO:0007669"/>
    <property type="project" value="InterPro"/>
</dbReference>
<sequence>MGGNFYTNVSYLNDVYKKEYEYWQQKMAGTVEKSCFFDGKKDAQGPESCMESIDYSLPGDYANRLVKISNHSDARLHVLLLAYTAILLMKHTGQTDIVLGTSIYRQQAEEEFINTILPIRITVTNEMSLIDVISQVKQIVSEAIEHQNYPIELILKNGNQDLDFLDVSVILENIQDPQYLARASSNLVLVFDRKLEELSARIHYNASLYQKEMVEVVMEHLLVLLENSINNPKAPLKDLTILTKRDWEMLTQINETAARFPEKATIPSLFEECVRTYPNHTAVVFEKEQLSYEQLNQKANQLAHYLRERGVTKESIVALLMPPSLEMIIGILAIGKAGGAYLPIDPDLPAHRMEYMLKDSQAAHILTQTSQELVSHFSGEVMFVDDNKLLLYPDTNLEPVHDPNHLAYIIYTSGTTGNPKGVMIEHRNVVRLFFHENNRFDFTCHDTWVLFHSFGFDFSVWEIFGALLYGGKLVVLSHLQKRDYRQLVQRLREEKVTIWNQTPSSFYQFIEEELKTPDKGLCLRYVIFGGEALLPAKLAAWHDKYPETKLINMYGITETTVHTTYKEVTSQQIQENKKLIGVPFSTVQLYVCNLQGETVPIGVVGEMWIGGEGVARGYLNKPELTKERFQLRQIGDRMERIYCSGDLGRYLPNGEVEYIGRRDKQVKIRGFRIELDEVRSHLLTMEAIQEAVVMAREIEEDTKILCAYVVMKEKKEDHFDPVEIRQYLQTRVADYMIPSFILQLESIPLTINGKVDDTQLRQMEFKQSGKHEFVQPNTDMEKKIAEVWSKVLRTDPIGIHSTIFDLGGTSFDVIKISKELTDQLGQEISVVTLFTYPTVSMLAKVLEAEVTVQKLQVDARLDSIEEGKRTRLQKLRLLKK</sequence>
<name>A0A220MFM2_9BACL</name>
<dbReference type="NCBIfam" id="TIGR01733">
    <property type="entry name" value="AA-adenyl-dom"/>
    <property type="match status" value="1"/>
</dbReference>
<dbReference type="Pfam" id="PF00668">
    <property type="entry name" value="Condensation"/>
    <property type="match status" value="1"/>
</dbReference>
<dbReference type="InterPro" id="IPR010071">
    <property type="entry name" value="AA_adenyl_dom"/>
</dbReference>
<evidence type="ECO:0000256" key="5">
    <source>
        <dbReference type="ARBA" id="ARBA00023268"/>
    </source>
</evidence>